<evidence type="ECO:0000313" key="3">
    <source>
        <dbReference type="Proteomes" id="UP000628448"/>
    </source>
</evidence>
<dbReference type="InterPro" id="IPR001279">
    <property type="entry name" value="Metallo-B-lactamas"/>
</dbReference>
<dbReference type="SUPFAM" id="SSF56281">
    <property type="entry name" value="Metallo-hydrolase/oxidoreductase"/>
    <property type="match status" value="1"/>
</dbReference>
<gene>
    <name evidence="2" type="ORF">I5907_08640</name>
</gene>
<dbReference type="PANTHER" id="PTHR42663">
    <property type="entry name" value="HYDROLASE C777.06C-RELATED-RELATED"/>
    <property type="match status" value="1"/>
</dbReference>
<dbReference type="PANTHER" id="PTHR42663:SF6">
    <property type="entry name" value="HYDROLASE C777.06C-RELATED"/>
    <property type="match status" value="1"/>
</dbReference>
<comment type="caution">
    <text evidence="2">The sequence shown here is derived from an EMBL/GenBank/DDBJ whole genome shotgun (WGS) entry which is preliminary data.</text>
</comment>
<dbReference type="AlphaFoldDB" id="A0A931GU53"/>
<proteinExistence type="predicted"/>
<accession>A0A931GU53</accession>
<sequence>MLGTGTSTGVPMVACPCEVCLSTNGKDKRLRSSILVQSENTTFVVDTTPDFRYQMLRINNRRLDAVLFTHPHKDHTAGLDDVRAYNFFQHEAMNVYANSLTEEALKREFAYVFSDKKYPGVPEIILNTIDETPFYIGDIKVIPIQVWHYKMPVYGFRFGNFTYITDANRIEEPEKEKIKGSQVIVLNALRKEDHISHFTLQQAIDLVQELQVPKAYFTHISHQLGKHDDVSKTLPANIELAYDGLTIAL</sequence>
<evidence type="ECO:0000259" key="1">
    <source>
        <dbReference type="SMART" id="SM00849"/>
    </source>
</evidence>
<reference evidence="2" key="1">
    <citation type="submission" date="2020-11" db="EMBL/GenBank/DDBJ databases">
        <title>Bacterial whole genome sequence for Panacibacter sp. DH6.</title>
        <authorList>
            <person name="Le V."/>
            <person name="Ko S."/>
            <person name="Ahn C.-Y."/>
            <person name="Oh H.-M."/>
        </authorList>
    </citation>
    <scope>NUCLEOTIDE SEQUENCE</scope>
    <source>
        <strain evidence="2">DH6</strain>
    </source>
</reference>
<dbReference type="CDD" id="cd16279">
    <property type="entry name" value="metallo-hydrolase-like_MBL-fold"/>
    <property type="match status" value="1"/>
</dbReference>
<feature type="domain" description="Metallo-beta-lactamase" evidence="1">
    <location>
        <begin position="30"/>
        <end position="219"/>
    </location>
</feature>
<dbReference type="EMBL" id="JADWYR010000001">
    <property type="protein sequence ID" value="MBG9376301.1"/>
    <property type="molecule type" value="Genomic_DNA"/>
</dbReference>
<dbReference type="RefSeq" id="WP_231402003.1">
    <property type="nucleotide sequence ID" value="NZ_JADWYR010000001.1"/>
</dbReference>
<dbReference type="Proteomes" id="UP000628448">
    <property type="component" value="Unassembled WGS sequence"/>
</dbReference>
<dbReference type="InterPro" id="IPR036866">
    <property type="entry name" value="RibonucZ/Hydroxyglut_hydro"/>
</dbReference>
<keyword evidence="3" id="KW-1185">Reference proteome</keyword>
<dbReference type="Gene3D" id="3.60.15.10">
    <property type="entry name" value="Ribonuclease Z/Hydroxyacylglutathione hydrolase-like"/>
    <property type="match status" value="1"/>
</dbReference>
<protein>
    <submittedName>
        <fullName evidence="2">MBL fold metallo-hydrolase</fullName>
    </submittedName>
</protein>
<dbReference type="Pfam" id="PF12706">
    <property type="entry name" value="Lactamase_B_2"/>
    <property type="match status" value="1"/>
</dbReference>
<organism evidence="2 3">
    <name type="scientific">Panacibacter microcysteis</name>
    <dbReference type="NCBI Taxonomy" id="2793269"/>
    <lineage>
        <taxon>Bacteria</taxon>
        <taxon>Pseudomonadati</taxon>
        <taxon>Bacteroidota</taxon>
        <taxon>Chitinophagia</taxon>
        <taxon>Chitinophagales</taxon>
        <taxon>Chitinophagaceae</taxon>
        <taxon>Panacibacter</taxon>
    </lineage>
</organism>
<name>A0A931GU53_9BACT</name>
<dbReference type="SMART" id="SM00849">
    <property type="entry name" value="Lactamase_B"/>
    <property type="match status" value="1"/>
</dbReference>
<evidence type="ECO:0000313" key="2">
    <source>
        <dbReference type="EMBL" id="MBG9376301.1"/>
    </source>
</evidence>